<dbReference type="GO" id="GO:0000105">
    <property type="term" value="P:L-histidine biosynthetic process"/>
    <property type="evidence" value="ECO:0007669"/>
    <property type="project" value="UniProtKB-UniRule"/>
</dbReference>
<evidence type="ECO:0000313" key="13">
    <source>
        <dbReference type="EMBL" id="EHM38770.1"/>
    </source>
</evidence>
<dbReference type="EMBL" id="AGCJ01000075">
    <property type="protein sequence ID" value="EHM38770.1"/>
    <property type="molecule type" value="Genomic_DNA"/>
</dbReference>
<comment type="function">
    <text evidence="10">IGPS catalyzes the conversion of PRFAR and glutamine to IGP, AICAR and glutamate. The HisH subunit catalyzes the hydrolysis of glutamine to glutamate and ammonia as part of the synthesis of IGP and AICAR. The resulting ammonia molecule is channeled to the active site of HisF.</text>
</comment>
<name>G9YJ62_9FIRM</name>
<keyword evidence="14" id="KW-1185">Reference proteome</keyword>
<reference evidence="13 14" key="1">
    <citation type="submission" date="2011-08" db="EMBL/GenBank/DDBJ databases">
        <authorList>
            <person name="Weinstock G."/>
            <person name="Sodergren E."/>
            <person name="Clifton S."/>
            <person name="Fulton L."/>
            <person name="Fulton B."/>
            <person name="Courtney L."/>
            <person name="Fronick C."/>
            <person name="Harrison M."/>
            <person name="Strong C."/>
            <person name="Farmer C."/>
            <person name="Delahaunty K."/>
            <person name="Markovic C."/>
            <person name="Hall O."/>
            <person name="Minx P."/>
            <person name="Tomlinson C."/>
            <person name="Mitreva M."/>
            <person name="Hou S."/>
            <person name="Chen J."/>
            <person name="Wollam A."/>
            <person name="Pepin K.H."/>
            <person name="Johnson M."/>
            <person name="Bhonagiri V."/>
            <person name="Zhang X."/>
            <person name="Suruliraj S."/>
            <person name="Warren W."/>
            <person name="Chinwalla A."/>
            <person name="Mardis E.R."/>
            <person name="Wilson R.K."/>
        </authorList>
    </citation>
    <scope>NUCLEOTIDE SEQUENCE [LARGE SCALE GENOMIC DNA]</scope>
    <source>
        <strain evidence="13 14">F0357</strain>
    </source>
</reference>
<comment type="subcellular location">
    <subcellularLocation>
        <location evidence="10">Cytoplasm</location>
    </subcellularLocation>
</comment>
<evidence type="ECO:0000256" key="10">
    <source>
        <dbReference type="HAMAP-Rule" id="MF_00278"/>
    </source>
</evidence>
<evidence type="ECO:0000256" key="6">
    <source>
        <dbReference type="ARBA" id="ARBA00023102"/>
    </source>
</evidence>
<keyword evidence="3 10" id="KW-0028">Amino-acid biosynthesis</keyword>
<comment type="subunit">
    <text evidence="2 10">Heterodimer of HisH and HisF.</text>
</comment>
<comment type="catalytic activity">
    <reaction evidence="9 10">
        <text>L-glutamine + H2O = L-glutamate + NH4(+)</text>
        <dbReference type="Rhea" id="RHEA:15889"/>
        <dbReference type="ChEBI" id="CHEBI:15377"/>
        <dbReference type="ChEBI" id="CHEBI:28938"/>
        <dbReference type="ChEBI" id="CHEBI:29985"/>
        <dbReference type="ChEBI" id="CHEBI:58359"/>
        <dbReference type="EC" id="3.5.1.2"/>
    </reaction>
</comment>
<keyword evidence="7 10" id="KW-0456">Lyase</keyword>
<organism evidence="13 14">
    <name type="scientific">Anaeroglobus geminatus F0357</name>
    <dbReference type="NCBI Taxonomy" id="861450"/>
    <lineage>
        <taxon>Bacteria</taxon>
        <taxon>Bacillati</taxon>
        <taxon>Bacillota</taxon>
        <taxon>Negativicutes</taxon>
        <taxon>Veillonellales</taxon>
        <taxon>Veillonellaceae</taxon>
        <taxon>Anaeroglobus</taxon>
    </lineage>
</organism>
<protein>
    <recommendedName>
        <fullName evidence="10">Imidazole glycerol phosphate synthase subunit HisH</fullName>
        <ecNumber evidence="10">4.3.2.10</ecNumber>
    </recommendedName>
    <alternativeName>
        <fullName evidence="10">IGP synthase glutaminase subunit</fullName>
        <ecNumber evidence="10">3.5.1.2</ecNumber>
    </alternativeName>
    <alternativeName>
        <fullName evidence="10">IGP synthase subunit HisH</fullName>
    </alternativeName>
    <alternativeName>
        <fullName evidence="10">ImGP synthase subunit HisH</fullName>
        <shortName evidence="10">IGPS subunit HisH</shortName>
    </alternativeName>
</protein>
<keyword evidence="13" id="KW-0808">Transferase</keyword>
<comment type="pathway">
    <text evidence="1 10">Amino-acid biosynthesis; L-histidine biosynthesis; L-histidine from 5-phospho-alpha-D-ribose 1-diphosphate: step 5/9.</text>
</comment>
<comment type="caution">
    <text evidence="13">The sequence shown here is derived from an EMBL/GenBank/DDBJ whole genome shotgun (WGS) entry which is preliminary data.</text>
</comment>
<dbReference type="Proteomes" id="UP000005481">
    <property type="component" value="Unassembled WGS sequence"/>
</dbReference>
<sequence length="204" mass="22771">MNLVIVDYGVGNLANVVYAWRRLGENPIVTGDADVIRTADLIELPGVGAMRDAVRNLKERKLVEVLTEKVRSGTFLLGVCLGMQALFECSHEGGKHETLGFLPGEVVPFRTHLKVPHMGWNELNFVRRHWLENGLPARPYVYFVHSYHKVPVHTDDVIAATEYDGAVPAICGRDNVLGMQFHPEKSGAVGSRLLENILTYVRKE</sequence>
<keyword evidence="10" id="KW-0963">Cytoplasm</keyword>
<evidence type="ECO:0000259" key="12">
    <source>
        <dbReference type="Pfam" id="PF00117"/>
    </source>
</evidence>
<dbReference type="STRING" id="861450.HMPREF0080_01706"/>
<gene>
    <name evidence="10" type="primary">hisH</name>
    <name evidence="13" type="ORF">HMPREF0080_01706</name>
</gene>
<dbReference type="GO" id="GO:0004359">
    <property type="term" value="F:glutaminase activity"/>
    <property type="evidence" value="ECO:0007669"/>
    <property type="project" value="UniProtKB-EC"/>
</dbReference>
<evidence type="ECO:0000256" key="11">
    <source>
        <dbReference type="PIRSR" id="PIRSR000495-1"/>
    </source>
</evidence>
<dbReference type="AlphaFoldDB" id="G9YJ62"/>
<evidence type="ECO:0000256" key="9">
    <source>
        <dbReference type="ARBA" id="ARBA00049534"/>
    </source>
</evidence>
<dbReference type="CDD" id="cd01748">
    <property type="entry name" value="GATase1_IGP_Synthase"/>
    <property type="match status" value="1"/>
</dbReference>
<dbReference type="OrthoDB" id="9807137at2"/>
<dbReference type="PANTHER" id="PTHR42701">
    <property type="entry name" value="IMIDAZOLE GLYCEROL PHOSPHATE SYNTHASE SUBUNIT HISH"/>
    <property type="match status" value="1"/>
</dbReference>
<evidence type="ECO:0000256" key="2">
    <source>
        <dbReference type="ARBA" id="ARBA00011152"/>
    </source>
</evidence>
<evidence type="ECO:0000313" key="14">
    <source>
        <dbReference type="Proteomes" id="UP000005481"/>
    </source>
</evidence>
<evidence type="ECO:0000256" key="5">
    <source>
        <dbReference type="ARBA" id="ARBA00022962"/>
    </source>
</evidence>
<evidence type="ECO:0000256" key="3">
    <source>
        <dbReference type="ARBA" id="ARBA00022605"/>
    </source>
</evidence>
<dbReference type="PATRIC" id="fig|861450.3.peg.1576"/>
<accession>G9YJ62</accession>
<feature type="domain" description="Glutamine amidotransferase" evidence="12">
    <location>
        <begin position="4"/>
        <end position="196"/>
    </location>
</feature>
<keyword evidence="6 10" id="KW-0368">Histidine biosynthesis</keyword>
<dbReference type="GO" id="GO:0005737">
    <property type="term" value="C:cytoplasm"/>
    <property type="evidence" value="ECO:0007669"/>
    <property type="project" value="UniProtKB-SubCell"/>
</dbReference>
<feature type="active site" description="Nucleophile" evidence="10 11">
    <location>
        <position position="80"/>
    </location>
</feature>
<evidence type="ECO:0000256" key="8">
    <source>
        <dbReference type="ARBA" id="ARBA00047838"/>
    </source>
</evidence>
<evidence type="ECO:0000256" key="1">
    <source>
        <dbReference type="ARBA" id="ARBA00005091"/>
    </source>
</evidence>
<dbReference type="SUPFAM" id="SSF52317">
    <property type="entry name" value="Class I glutamine amidotransferase-like"/>
    <property type="match status" value="1"/>
</dbReference>
<dbReference type="UniPathway" id="UPA00031">
    <property type="reaction ID" value="UER00010"/>
</dbReference>
<dbReference type="EC" id="3.5.1.2" evidence="10"/>
<dbReference type="InterPro" id="IPR029062">
    <property type="entry name" value="Class_I_gatase-like"/>
</dbReference>
<dbReference type="PANTHER" id="PTHR42701:SF1">
    <property type="entry name" value="IMIDAZOLE GLYCEROL PHOSPHATE SYNTHASE SUBUNIT HISH"/>
    <property type="match status" value="1"/>
</dbReference>
<dbReference type="RefSeq" id="WP_006790673.1">
    <property type="nucleotide sequence ID" value="NZ_JH417605.1"/>
</dbReference>
<dbReference type="GO" id="GO:0000107">
    <property type="term" value="F:imidazoleglycerol-phosphate synthase activity"/>
    <property type="evidence" value="ECO:0007669"/>
    <property type="project" value="UniProtKB-UniRule"/>
</dbReference>
<dbReference type="NCBIfam" id="TIGR01855">
    <property type="entry name" value="IMP_synth_hisH"/>
    <property type="match status" value="1"/>
</dbReference>
<dbReference type="GO" id="GO:0016829">
    <property type="term" value="F:lyase activity"/>
    <property type="evidence" value="ECO:0007669"/>
    <property type="project" value="UniProtKB-KW"/>
</dbReference>
<keyword evidence="4 10" id="KW-0378">Hydrolase</keyword>
<dbReference type="Gene3D" id="3.40.50.880">
    <property type="match status" value="1"/>
</dbReference>
<evidence type="ECO:0000256" key="7">
    <source>
        <dbReference type="ARBA" id="ARBA00023239"/>
    </source>
</evidence>
<dbReference type="HOGENOM" id="CLU_071837_2_2_9"/>
<feature type="active site" evidence="10 11">
    <location>
        <position position="184"/>
    </location>
</feature>
<dbReference type="HAMAP" id="MF_00278">
    <property type="entry name" value="HisH"/>
    <property type="match status" value="1"/>
</dbReference>
<dbReference type="InterPro" id="IPR017926">
    <property type="entry name" value="GATASE"/>
</dbReference>
<dbReference type="InterPro" id="IPR010139">
    <property type="entry name" value="Imidazole-glycPsynth_HisH"/>
</dbReference>
<keyword evidence="5 10" id="KW-0315">Glutamine amidotransferase</keyword>
<dbReference type="eggNOG" id="COG0118">
    <property type="taxonomic scope" value="Bacteria"/>
</dbReference>
<feature type="active site" evidence="10 11">
    <location>
        <position position="182"/>
    </location>
</feature>
<dbReference type="PIRSF" id="PIRSF000495">
    <property type="entry name" value="Amidotransf_hisH"/>
    <property type="match status" value="1"/>
</dbReference>
<proteinExistence type="inferred from homology"/>
<evidence type="ECO:0000256" key="4">
    <source>
        <dbReference type="ARBA" id="ARBA00022801"/>
    </source>
</evidence>
<comment type="catalytic activity">
    <reaction evidence="8 10">
        <text>5-[(5-phospho-1-deoxy-D-ribulos-1-ylimino)methylamino]-1-(5-phospho-beta-D-ribosyl)imidazole-4-carboxamide + L-glutamine = D-erythro-1-(imidazol-4-yl)glycerol 3-phosphate + 5-amino-1-(5-phospho-beta-D-ribosyl)imidazole-4-carboxamide + L-glutamate + H(+)</text>
        <dbReference type="Rhea" id="RHEA:24793"/>
        <dbReference type="ChEBI" id="CHEBI:15378"/>
        <dbReference type="ChEBI" id="CHEBI:29985"/>
        <dbReference type="ChEBI" id="CHEBI:58278"/>
        <dbReference type="ChEBI" id="CHEBI:58359"/>
        <dbReference type="ChEBI" id="CHEBI:58475"/>
        <dbReference type="ChEBI" id="CHEBI:58525"/>
        <dbReference type="EC" id="4.3.2.10"/>
    </reaction>
</comment>
<dbReference type="EC" id="4.3.2.10" evidence="10"/>
<dbReference type="PROSITE" id="PS51273">
    <property type="entry name" value="GATASE_TYPE_1"/>
    <property type="match status" value="1"/>
</dbReference>
<dbReference type="Pfam" id="PF00117">
    <property type="entry name" value="GATase"/>
    <property type="match status" value="1"/>
</dbReference>